<evidence type="ECO:0000256" key="2">
    <source>
        <dbReference type="SAM" id="MobiDB-lite"/>
    </source>
</evidence>
<dbReference type="Pfam" id="PF00395">
    <property type="entry name" value="SLH"/>
    <property type="match status" value="1"/>
</dbReference>
<dbReference type="InterPro" id="IPR001119">
    <property type="entry name" value="SLH_dom"/>
</dbReference>
<gene>
    <name evidence="4" type="ORF">ERL59_16630</name>
</gene>
<dbReference type="InterPro" id="IPR032812">
    <property type="entry name" value="SbsA_Ig"/>
</dbReference>
<dbReference type="Pfam" id="PF13205">
    <property type="entry name" value="Big_5"/>
    <property type="match status" value="2"/>
</dbReference>
<feature type="domain" description="SLH" evidence="3">
    <location>
        <begin position="108"/>
        <end position="171"/>
    </location>
</feature>
<dbReference type="Gene3D" id="2.60.40.1220">
    <property type="match status" value="4"/>
</dbReference>
<organism evidence="4 5">
    <name type="scientific">Chengkuizengella marina</name>
    <dbReference type="NCBI Taxonomy" id="2507566"/>
    <lineage>
        <taxon>Bacteria</taxon>
        <taxon>Bacillati</taxon>
        <taxon>Bacillota</taxon>
        <taxon>Bacilli</taxon>
        <taxon>Bacillales</taxon>
        <taxon>Paenibacillaceae</taxon>
        <taxon>Chengkuizengella</taxon>
    </lineage>
</organism>
<proteinExistence type="predicted"/>
<comment type="caution">
    <text evidence="4">The sequence shown here is derived from an EMBL/GenBank/DDBJ whole genome shotgun (WGS) entry which is preliminary data.</text>
</comment>
<name>A0A6N9Q6V3_9BACL</name>
<dbReference type="OrthoDB" id="1706086at2"/>
<evidence type="ECO:0000313" key="4">
    <source>
        <dbReference type="EMBL" id="NBI30577.1"/>
    </source>
</evidence>
<sequence>MRITSSHDLVSHDSKLNNQTKKQHPGGDIKVMKKSLSLLVAIAMVFSMFASVVSAEEMTTEDKFYDLKEKGIFDGYLDGLPHLEDNMTREQAAKIIALVFGLDIDESAESTFSDVASDRWSTKYIEASVEVGIIEGMGDGTFAPKANVTIEEFAKMLAVGYADLTNVELDEEATVDNENVSEWAQHYIAAALDLGLIAEYEDYTIDADRTFLVDSAYTTYANVVEITTELNVVSVSADNLREMVIKYSIALDEETAEDTSNYDLSDSADVLKAVLQEDGKTVVLTVGDVENQTTYTLEIDDVMSASGKTLVNYSTDIKVFDADLPVVEKIEFTGPKSFVVTFNEPMQSAEKGNVTVKEGSRSLAVKSAVIDANNEREVNVELHSKLEDATDYEITISNVKDYAGYVNVSYKEVFTYEKNTTPPTASIVDADQQVIEVKFDKPVSGLTVDHFFHTYTSWEAAGIFTDSALTKDATGEKVTTVFVQFDEDHALPSGDVEFTILGKHGDDEITDNWGNVFEETTYVLNVVADREAPTVTDVEVVSGTEIKVTFSEAIANLEDGTYTLLDEDGEELDVKITVTPATDKESVTLTVDKSLEGETVTLEISDLVDNTLYENEMEKYSEELTFSDSTFSGINRVELVERESENDLLYVIYNEEVTDSAIDADNYRYQTGEDEIKKFKGEFDFFYNEKTVRIELHEDDNVKIGSDVIVSKIEDVNGNSLDEFQASKEVSKQLGANATEVKAISKSEIAVQFDQELTEVDEADFTLTNGEVTGTFSGVEIEYNEEGTLVTLTLDDASQLTVTNPEITLNLEETGSTVNAFGKDAVEFNGMEIKDGIAPELVENAVTVPDKNTIKIEFTEDMNTTELYKGFFEVNGDAPSQVSIVDGNFIQLTVTEDLVEGEELEITIEEEKLADISNNFFAGEDLTVDAIDLLDNNTPQ</sequence>
<keyword evidence="5" id="KW-1185">Reference proteome</keyword>
<reference evidence="4 5" key="1">
    <citation type="submission" date="2019-01" db="EMBL/GenBank/DDBJ databases">
        <title>Chengkuizengella sp. nov., isolated from deep-sea sediment of East Pacific Ocean.</title>
        <authorList>
            <person name="Yang J."/>
            <person name="Lai Q."/>
            <person name="Shao Z."/>
        </authorList>
    </citation>
    <scope>NUCLEOTIDE SEQUENCE [LARGE SCALE GENOMIC DNA]</scope>
    <source>
        <strain evidence="4 5">YPA3-1-1</strain>
    </source>
</reference>
<evidence type="ECO:0000313" key="5">
    <source>
        <dbReference type="Proteomes" id="UP000448943"/>
    </source>
</evidence>
<dbReference type="InterPro" id="IPR014755">
    <property type="entry name" value="Cu-Rt/internalin_Ig-like"/>
</dbReference>
<dbReference type="PROSITE" id="PS51272">
    <property type="entry name" value="SLH"/>
    <property type="match status" value="1"/>
</dbReference>
<evidence type="ECO:0000256" key="1">
    <source>
        <dbReference type="ARBA" id="ARBA00022729"/>
    </source>
</evidence>
<dbReference type="AlphaFoldDB" id="A0A6N9Q6V3"/>
<feature type="region of interest" description="Disordered" evidence="2">
    <location>
        <begin position="1"/>
        <end position="26"/>
    </location>
</feature>
<protein>
    <recommendedName>
        <fullName evidence="3">SLH domain-containing protein</fullName>
    </recommendedName>
</protein>
<dbReference type="EMBL" id="SIJB01000033">
    <property type="protein sequence ID" value="NBI30577.1"/>
    <property type="molecule type" value="Genomic_DNA"/>
</dbReference>
<dbReference type="Proteomes" id="UP000448943">
    <property type="component" value="Unassembled WGS sequence"/>
</dbReference>
<keyword evidence="1" id="KW-0732">Signal</keyword>
<accession>A0A6N9Q6V3</accession>
<evidence type="ECO:0000259" key="3">
    <source>
        <dbReference type="PROSITE" id="PS51272"/>
    </source>
</evidence>
<dbReference type="RefSeq" id="WP_160647391.1">
    <property type="nucleotide sequence ID" value="NZ_SIJB01000033.1"/>
</dbReference>